<keyword evidence="2" id="KW-1185">Reference proteome</keyword>
<name>A0ACC3A5L8_9EURO</name>
<sequence>MGTAVESAVESAGEGETMPGAAQWLKFALNPSQEAQKAQPVSGGESVLQRTAKVVDQGVLKIMESMRKRKSGCHITASESKHGRGAREGYGLSKSVSNKCPSTMSSKHKETWSQWDRAWDSGLSTSERHSILKNATTSSFVYTNMQSSVSPGDLDTLVELIENVLEQQQNKLQVKHINWWEQHSQSALQWTMMDKETGKGVIDGWSYANYAEDGSGKLERVSDFY</sequence>
<evidence type="ECO:0000313" key="1">
    <source>
        <dbReference type="EMBL" id="KAJ9655591.1"/>
    </source>
</evidence>
<gene>
    <name evidence="1" type="ORF">H2198_005592</name>
</gene>
<proteinExistence type="predicted"/>
<organism evidence="1 2">
    <name type="scientific">Neophaeococcomyces mojaviensis</name>
    <dbReference type="NCBI Taxonomy" id="3383035"/>
    <lineage>
        <taxon>Eukaryota</taxon>
        <taxon>Fungi</taxon>
        <taxon>Dikarya</taxon>
        <taxon>Ascomycota</taxon>
        <taxon>Pezizomycotina</taxon>
        <taxon>Eurotiomycetes</taxon>
        <taxon>Chaetothyriomycetidae</taxon>
        <taxon>Chaetothyriales</taxon>
        <taxon>Chaetothyriales incertae sedis</taxon>
        <taxon>Neophaeococcomyces</taxon>
    </lineage>
</organism>
<accession>A0ACC3A5L8</accession>
<dbReference type="Proteomes" id="UP001172386">
    <property type="component" value="Unassembled WGS sequence"/>
</dbReference>
<reference evidence="1" key="1">
    <citation type="submission" date="2022-10" db="EMBL/GenBank/DDBJ databases">
        <title>Culturing micro-colonial fungi from biological soil crusts in the Mojave desert and describing Neophaeococcomyces mojavensis, and introducing the new genera and species Taxawa tesnikishii.</title>
        <authorList>
            <person name="Kurbessoian T."/>
            <person name="Stajich J.E."/>
        </authorList>
    </citation>
    <scope>NUCLEOTIDE SEQUENCE</scope>
    <source>
        <strain evidence="1">JES_112</strain>
    </source>
</reference>
<evidence type="ECO:0000313" key="2">
    <source>
        <dbReference type="Proteomes" id="UP001172386"/>
    </source>
</evidence>
<dbReference type="EMBL" id="JAPDRQ010000093">
    <property type="protein sequence ID" value="KAJ9655591.1"/>
    <property type="molecule type" value="Genomic_DNA"/>
</dbReference>
<protein>
    <submittedName>
        <fullName evidence="1">Uncharacterized protein</fullName>
    </submittedName>
</protein>
<comment type="caution">
    <text evidence="1">The sequence shown here is derived from an EMBL/GenBank/DDBJ whole genome shotgun (WGS) entry which is preliminary data.</text>
</comment>